<feature type="region of interest" description="Disordered" evidence="2">
    <location>
        <begin position="27"/>
        <end position="48"/>
    </location>
</feature>
<dbReference type="AlphaFoldDB" id="A0A2T2NHJ4"/>
<protein>
    <submittedName>
        <fullName evidence="3">Uncharacterized protein</fullName>
    </submittedName>
</protein>
<dbReference type="Proteomes" id="UP000240883">
    <property type="component" value="Unassembled WGS sequence"/>
</dbReference>
<evidence type="ECO:0000256" key="1">
    <source>
        <dbReference type="SAM" id="Coils"/>
    </source>
</evidence>
<proteinExistence type="predicted"/>
<keyword evidence="4" id="KW-1185">Reference proteome</keyword>
<reference evidence="3 4" key="1">
    <citation type="journal article" date="2018" name="Front. Microbiol.">
        <title>Genome-Wide Analysis of Corynespora cassiicola Leaf Fall Disease Putative Effectors.</title>
        <authorList>
            <person name="Lopez D."/>
            <person name="Ribeiro S."/>
            <person name="Label P."/>
            <person name="Fumanal B."/>
            <person name="Venisse J.S."/>
            <person name="Kohler A."/>
            <person name="de Oliveira R.R."/>
            <person name="Labutti K."/>
            <person name="Lipzen A."/>
            <person name="Lail K."/>
            <person name="Bauer D."/>
            <person name="Ohm R.A."/>
            <person name="Barry K.W."/>
            <person name="Spatafora J."/>
            <person name="Grigoriev I.V."/>
            <person name="Martin F.M."/>
            <person name="Pujade-Renaud V."/>
        </authorList>
    </citation>
    <scope>NUCLEOTIDE SEQUENCE [LARGE SCALE GENOMIC DNA]</scope>
    <source>
        <strain evidence="3 4">Philippines</strain>
    </source>
</reference>
<dbReference type="EMBL" id="KZ678138">
    <property type="protein sequence ID" value="PSN64736.1"/>
    <property type="molecule type" value="Genomic_DNA"/>
</dbReference>
<evidence type="ECO:0000313" key="4">
    <source>
        <dbReference type="Proteomes" id="UP000240883"/>
    </source>
</evidence>
<evidence type="ECO:0000313" key="3">
    <source>
        <dbReference type="EMBL" id="PSN64736.1"/>
    </source>
</evidence>
<sequence length="291" mass="32140">MYPPSSLNAPTHSATYGVFNPIAAYPSASSINTQPPSSPPSRTPTDQLPAELEAPLPTQEFSYPSATASLLGPHKISSQPKFYSQDKVHTLPHPGFPNYWALFALYKCRYACRLNTASRRLRETQNEVKRLSGRVDDLNAENEVLRATIDATLDELADYTALSLFPQDNKHCIYAASSAAHDAVRTPEQHAKFIQKQAKHMEPFLDLRPGDAEYEGPALPKGKKKCKAGLVRVKCPLRRRDGDNLEAGLCARHDRRGFEEFVKWVDESGVWACLGKGKVAVGDTCSESAEL</sequence>
<gene>
    <name evidence="3" type="ORF">BS50DRAFT_590512</name>
</gene>
<organism evidence="3 4">
    <name type="scientific">Corynespora cassiicola Philippines</name>
    <dbReference type="NCBI Taxonomy" id="1448308"/>
    <lineage>
        <taxon>Eukaryota</taxon>
        <taxon>Fungi</taxon>
        <taxon>Dikarya</taxon>
        <taxon>Ascomycota</taxon>
        <taxon>Pezizomycotina</taxon>
        <taxon>Dothideomycetes</taxon>
        <taxon>Pleosporomycetidae</taxon>
        <taxon>Pleosporales</taxon>
        <taxon>Corynesporascaceae</taxon>
        <taxon>Corynespora</taxon>
    </lineage>
</organism>
<keyword evidence="1" id="KW-0175">Coiled coil</keyword>
<feature type="coiled-coil region" evidence="1">
    <location>
        <begin position="114"/>
        <end position="155"/>
    </location>
</feature>
<evidence type="ECO:0000256" key="2">
    <source>
        <dbReference type="SAM" id="MobiDB-lite"/>
    </source>
</evidence>
<name>A0A2T2NHJ4_CORCC</name>
<accession>A0A2T2NHJ4</accession>